<reference evidence="4" key="1">
    <citation type="journal article" date="2019" name="Int. J. Syst. Evol. Microbiol.">
        <title>The Global Catalogue of Microorganisms (GCM) 10K type strain sequencing project: providing services to taxonomists for standard genome sequencing and annotation.</title>
        <authorList>
            <consortium name="The Broad Institute Genomics Platform"/>
            <consortium name="The Broad Institute Genome Sequencing Center for Infectious Disease"/>
            <person name="Wu L."/>
            <person name="Ma J."/>
        </authorList>
    </citation>
    <scope>NUCLEOTIDE SEQUENCE [LARGE SCALE GENOMIC DNA]</scope>
    <source>
        <strain evidence="4">KCTC 42986</strain>
    </source>
</reference>
<feature type="transmembrane region" description="Helical" evidence="2">
    <location>
        <begin position="21"/>
        <end position="42"/>
    </location>
</feature>
<dbReference type="Proteomes" id="UP001595530">
    <property type="component" value="Unassembled WGS sequence"/>
</dbReference>
<dbReference type="Pfam" id="PF07963">
    <property type="entry name" value="N_methyl"/>
    <property type="match status" value="1"/>
</dbReference>
<protein>
    <submittedName>
        <fullName evidence="3">Type IV pilin protein</fullName>
    </submittedName>
</protein>
<evidence type="ECO:0000313" key="4">
    <source>
        <dbReference type="Proteomes" id="UP001595530"/>
    </source>
</evidence>
<keyword evidence="4" id="KW-1185">Reference proteome</keyword>
<dbReference type="Pfam" id="PF16732">
    <property type="entry name" value="ComP_DUS"/>
    <property type="match status" value="1"/>
</dbReference>
<keyword evidence="2" id="KW-1133">Transmembrane helix</keyword>
<keyword evidence="2" id="KW-0812">Transmembrane</keyword>
<dbReference type="EMBL" id="JBHRTP010000111">
    <property type="protein sequence ID" value="MFC3111354.1"/>
    <property type="molecule type" value="Genomic_DNA"/>
</dbReference>
<keyword evidence="1" id="KW-0488">Methylation</keyword>
<keyword evidence="2" id="KW-0472">Membrane</keyword>
<dbReference type="PRINTS" id="PR00813">
    <property type="entry name" value="BCTERIALGSPG"/>
</dbReference>
<proteinExistence type="predicted"/>
<evidence type="ECO:0000313" key="3">
    <source>
        <dbReference type="EMBL" id="MFC3111354.1"/>
    </source>
</evidence>
<comment type="caution">
    <text evidence="3">The sequence shown here is derived from an EMBL/GenBank/DDBJ whole genome shotgun (WGS) entry which is preliminary data.</text>
</comment>
<gene>
    <name evidence="3" type="ORF">ACFOFO_26000</name>
</gene>
<accession>A0ABV7F8A1</accession>
<sequence>MKTGQMRARFVPARIRNGFTLIEVMITVAIVAILAAIAYPSYTQYIVRANRSAAESFILSLANKQEQYMLDTRQYANTLALLGYSSTPTDISRNYTVADPTVDNTTKPPSYSIKATAIGNQLSRDGKCKDLTIDQTGTKGITGTGTVASCW</sequence>
<dbReference type="InterPro" id="IPR000983">
    <property type="entry name" value="Bac_GSPG_pilin"/>
</dbReference>
<evidence type="ECO:0000256" key="1">
    <source>
        <dbReference type="ARBA" id="ARBA00022481"/>
    </source>
</evidence>
<dbReference type="InterPro" id="IPR045584">
    <property type="entry name" value="Pilin-like"/>
</dbReference>
<dbReference type="InterPro" id="IPR012902">
    <property type="entry name" value="N_methyl_site"/>
</dbReference>
<dbReference type="Gene3D" id="3.30.700.10">
    <property type="entry name" value="Glycoprotein, Type 4 Pilin"/>
    <property type="match status" value="1"/>
</dbReference>
<dbReference type="InterPro" id="IPR031982">
    <property type="entry name" value="PilE-like"/>
</dbReference>
<dbReference type="NCBIfam" id="TIGR02532">
    <property type="entry name" value="IV_pilin_GFxxxE"/>
    <property type="match status" value="1"/>
</dbReference>
<evidence type="ECO:0000256" key="2">
    <source>
        <dbReference type="SAM" id="Phobius"/>
    </source>
</evidence>
<organism evidence="3 4">
    <name type="scientific">Undibacterium arcticum</name>
    <dbReference type="NCBI Taxonomy" id="1762892"/>
    <lineage>
        <taxon>Bacteria</taxon>
        <taxon>Pseudomonadati</taxon>
        <taxon>Pseudomonadota</taxon>
        <taxon>Betaproteobacteria</taxon>
        <taxon>Burkholderiales</taxon>
        <taxon>Oxalobacteraceae</taxon>
        <taxon>Undibacterium</taxon>
    </lineage>
</organism>
<dbReference type="SUPFAM" id="SSF54523">
    <property type="entry name" value="Pili subunits"/>
    <property type="match status" value="1"/>
</dbReference>
<dbReference type="RefSeq" id="WP_390321356.1">
    <property type="nucleotide sequence ID" value="NZ_JBHRTP010000111.1"/>
</dbReference>
<name>A0ABV7F8A1_9BURK</name>